<dbReference type="Proteomes" id="UP000015106">
    <property type="component" value="Chromosome 3"/>
</dbReference>
<proteinExistence type="predicted"/>
<keyword evidence="2" id="KW-1185">Reference proteome</keyword>
<reference evidence="1" key="3">
    <citation type="submission" date="2022-06" db="UniProtKB">
        <authorList>
            <consortium name="EnsemblPlants"/>
        </authorList>
    </citation>
    <scope>IDENTIFICATION</scope>
</reference>
<protein>
    <submittedName>
        <fullName evidence="1">Uncharacterized protein</fullName>
    </submittedName>
</protein>
<accession>A0A8R7PWQ4</accession>
<evidence type="ECO:0000313" key="2">
    <source>
        <dbReference type="Proteomes" id="UP000015106"/>
    </source>
</evidence>
<evidence type="ECO:0000313" key="1">
    <source>
        <dbReference type="EnsemblPlants" id="TuG1812G0300004852.01.T02"/>
    </source>
</evidence>
<reference evidence="2" key="1">
    <citation type="journal article" date="2013" name="Nature">
        <title>Draft genome of the wheat A-genome progenitor Triticum urartu.</title>
        <authorList>
            <person name="Ling H.Q."/>
            <person name="Zhao S."/>
            <person name="Liu D."/>
            <person name="Wang J."/>
            <person name="Sun H."/>
            <person name="Zhang C."/>
            <person name="Fan H."/>
            <person name="Li D."/>
            <person name="Dong L."/>
            <person name="Tao Y."/>
            <person name="Gao C."/>
            <person name="Wu H."/>
            <person name="Li Y."/>
            <person name="Cui Y."/>
            <person name="Guo X."/>
            <person name="Zheng S."/>
            <person name="Wang B."/>
            <person name="Yu K."/>
            <person name="Liang Q."/>
            <person name="Yang W."/>
            <person name="Lou X."/>
            <person name="Chen J."/>
            <person name="Feng M."/>
            <person name="Jian J."/>
            <person name="Zhang X."/>
            <person name="Luo G."/>
            <person name="Jiang Y."/>
            <person name="Liu J."/>
            <person name="Wang Z."/>
            <person name="Sha Y."/>
            <person name="Zhang B."/>
            <person name="Wu H."/>
            <person name="Tang D."/>
            <person name="Shen Q."/>
            <person name="Xue P."/>
            <person name="Zou S."/>
            <person name="Wang X."/>
            <person name="Liu X."/>
            <person name="Wang F."/>
            <person name="Yang Y."/>
            <person name="An X."/>
            <person name="Dong Z."/>
            <person name="Zhang K."/>
            <person name="Zhang X."/>
            <person name="Luo M.C."/>
            <person name="Dvorak J."/>
            <person name="Tong Y."/>
            <person name="Wang J."/>
            <person name="Yang H."/>
            <person name="Li Z."/>
            <person name="Wang D."/>
            <person name="Zhang A."/>
            <person name="Wang J."/>
        </authorList>
    </citation>
    <scope>NUCLEOTIDE SEQUENCE</scope>
    <source>
        <strain evidence="2">cv. G1812</strain>
    </source>
</reference>
<dbReference type="AlphaFoldDB" id="A0A8R7PWQ4"/>
<organism evidence="1 2">
    <name type="scientific">Triticum urartu</name>
    <name type="common">Red wild einkorn</name>
    <name type="synonym">Crithodium urartu</name>
    <dbReference type="NCBI Taxonomy" id="4572"/>
    <lineage>
        <taxon>Eukaryota</taxon>
        <taxon>Viridiplantae</taxon>
        <taxon>Streptophyta</taxon>
        <taxon>Embryophyta</taxon>
        <taxon>Tracheophyta</taxon>
        <taxon>Spermatophyta</taxon>
        <taxon>Magnoliopsida</taxon>
        <taxon>Liliopsida</taxon>
        <taxon>Poales</taxon>
        <taxon>Poaceae</taxon>
        <taxon>BOP clade</taxon>
        <taxon>Pooideae</taxon>
        <taxon>Triticodae</taxon>
        <taxon>Triticeae</taxon>
        <taxon>Triticinae</taxon>
        <taxon>Triticum</taxon>
    </lineage>
</organism>
<dbReference type="EnsemblPlants" id="TuG1812G0300004852.01.T02">
    <property type="protein sequence ID" value="TuG1812G0300004852.01.T02"/>
    <property type="gene ID" value="TuG1812G0300004852.01"/>
</dbReference>
<dbReference type="Gramene" id="TuG1812G0300004852.01.T02">
    <property type="protein sequence ID" value="TuG1812G0300004852.01.T02"/>
    <property type="gene ID" value="TuG1812G0300004852.01"/>
</dbReference>
<reference evidence="1" key="2">
    <citation type="submission" date="2018-03" db="EMBL/GenBank/DDBJ databases">
        <title>The Triticum urartu genome reveals the dynamic nature of wheat genome evolution.</title>
        <authorList>
            <person name="Ling H."/>
            <person name="Ma B."/>
            <person name="Shi X."/>
            <person name="Liu H."/>
            <person name="Dong L."/>
            <person name="Sun H."/>
            <person name="Cao Y."/>
            <person name="Gao Q."/>
            <person name="Zheng S."/>
            <person name="Li Y."/>
            <person name="Yu Y."/>
            <person name="Du H."/>
            <person name="Qi M."/>
            <person name="Li Y."/>
            <person name="Yu H."/>
            <person name="Cui Y."/>
            <person name="Wang N."/>
            <person name="Chen C."/>
            <person name="Wu H."/>
            <person name="Zhao Y."/>
            <person name="Zhang J."/>
            <person name="Li Y."/>
            <person name="Zhou W."/>
            <person name="Zhang B."/>
            <person name="Hu W."/>
            <person name="Eijk M."/>
            <person name="Tang J."/>
            <person name="Witsenboer H."/>
            <person name="Zhao S."/>
            <person name="Li Z."/>
            <person name="Zhang A."/>
            <person name="Wang D."/>
            <person name="Liang C."/>
        </authorList>
    </citation>
    <scope>NUCLEOTIDE SEQUENCE [LARGE SCALE GENOMIC DNA]</scope>
    <source>
        <strain evidence="1">cv. G1812</strain>
    </source>
</reference>
<sequence length="104" mass="11936">MRRGRLGCWRRGTGMTRLTGPCTISSCPCVRRTARPLRRCQSLLRRARVTPDKHRPILLRLPLARPVLHLHLRDDDLLKITGAWVDGVLVFSFCFDLVKLVTYG</sequence>
<name>A0A8R7PWQ4_TRIUA</name>